<keyword evidence="3" id="KW-0282">Flagellum</keyword>
<dbReference type="Gene3D" id="1.10.530.10">
    <property type="match status" value="1"/>
</dbReference>
<feature type="domain" description="Mannosyl-glycoprotein endo-beta-N-acetylglucosamidase-like" evidence="2">
    <location>
        <begin position="1"/>
        <end position="159"/>
    </location>
</feature>
<evidence type="ECO:0000256" key="1">
    <source>
        <dbReference type="ARBA" id="ARBA00022801"/>
    </source>
</evidence>
<accession>A0A2T0ZWY8</accession>
<dbReference type="GO" id="GO:0004040">
    <property type="term" value="F:amidase activity"/>
    <property type="evidence" value="ECO:0007669"/>
    <property type="project" value="InterPro"/>
</dbReference>
<dbReference type="EMBL" id="PVUE01000014">
    <property type="protein sequence ID" value="PRZ40767.1"/>
    <property type="molecule type" value="Genomic_DNA"/>
</dbReference>
<evidence type="ECO:0000259" key="2">
    <source>
        <dbReference type="SMART" id="SM00047"/>
    </source>
</evidence>
<name>A0A2T0ZWY8_9ACTN</name>
<dbReference type="PRINTS" id="PR01002">
    <property type="entry name" value="FLGFLGJ"/>
</dbReference>
<dbReference type="PANTHER" id="PTHR33308">
    <property type="entry name" value="PEPTIDOGLYCAN HYDROLASE FLGJ"/>
    <property type="match status" value="1"/>
</dbReference>
<dbReference type="GO" id="GO:0071973">
    <property type="term" value="P:bacterial-type flagellum-dependent cell motility"/>
    <property type="evidence" value="ECO:0007669"/>
    <property type="project" value="TreeGrafter"/>
</dbReference>
<dbReference type="AlphaFoldDB" id="A0A2T0ZWY8"/>
<dbReference type="Proteomes" id="UP000237752">
    <property type="component" value="Unassembled WGS sequence"/>
</dbReference>
<evidence type="ECO:0000313" key="4">
    <source>
        <dbReference type="Proteomes" id="UP000237752"/>
    </source>
</evidence>
<dbReference type="SMART" id="SM00047">
    <property type="entry name" value="LYZ2"/>
    <property type="match status" value="1"/>
</dbReference>
<comment type="caution">
    <text evidence="3">The sequence shown here is derived from an EMBL/GenBank/DDBJ whole genome shotgun (WGS) entry which is preliminary data.</text>
</comment>
<keyword evidence="3" id="KW-0966">Cell projection</keyword>
<dbReference type="Pfam" id="PF01832">
    <property type="entry name" value="Glucosaminidase"/>
    <property type="match status" value="1"/>
</dbReference>
<dbReference type="InterPro" id="IPR002901">
    <property type="entry name" value="MGlyc_endo_b_GlcNAc-like_dom"/>
</dbReference>
<keyword evidence="1" id="KW-0378">Hydrolase</keyword>
<reference evidence="3 4" key="1">
    <citation type="submission" date="2018-03" db="EMBL/GenBank/DDBJ databases">
        <title>Genomic Encyclopedia of Archaeal and Bacterial Type Strains, Phase II (KMG-II): from individual species to whole genera.</title>
        <authorList>
            <person name="Goeker M."/>
        </authorList>
    </citation>
    <scope>NUCLEOTIDE SEQUENCE [LARGE SCALE GENOMIC DNA]</scope>
    <source>
        <strain evidence="3 4">DSM 100065</strain>
    </source>
</reference>
<evidence type="ECO:0000313" key="3">
    <source>
        <dbReference type="EMBL" id="PRZ40767.1"/>
    </source>
</evidence>
<organism evidence="3 4">
    <name type="scientific">Antricoccus suffuscus</name>
    <dbReference type="NCBI Taxonomy" id="1629062"/>
    <lineage>
        <taxon>Bacteria</taxon>
        <taxon>Bacillati</taxon>
        <taxon>Actinomycetota</taxon>
        <taxon>Actinomycetes</taxon>
        <taxon>Geodermatophilales</taxon>
        <taxon>Antricoccaceae</taxon>
        <taxon>Antricoccus</taxon>
    </lineage>
</organism>
<keyword evidence="4" id="KW-1185">Reference proteome</keyword>
<protein>
    <submittedName>
        <fullName evidence="3">Flagellar protein FlgJ</fullName>
    </submittedName>
</protein>
<keyword evidence="3" id="KW-0969">Cilium</keyword>
<sequence length="162" mass="17649">MSAPSLPAQFIKAAVGPAQASEREYGVPTSVALAQAILESNWAQSELTREGNAYFGIKCGKDNGKYATGCLKKPTSECQPDGTCTKVIDSFRTYATATDSFRDHGLFLASNDRYAKAFLYSANPDQFSREIALAGYATDPGYADKLIALMTKFNLYQYNNPK</sequence>
<dbReference type="PANTHER" id="PTHR33308:SF9">
    <property type="entry name" value="PEPTIDOGLYCAN HYDROLASE FLGJ"/>
    <property type="match status" value="1"/>
</dbReference>
<gene>
    <name evidence="3" type="ORF">CLV47_11464</name>
</gene>
<proteinExistence type="predicted"/>
<dbReference type="InterPro" id="IPR051056">
    <property type="entry name" value="Glycosyl_Hydrolase_73"/>
</dbReference>